<evidence type="ECO:0000256" key="4">
    <source>
        <dbReference type="ARBA" id="ARBA00022840"/>
    </source>
</evidence>
<dbReference type="Gene3D" id="3.30.565.10">
    <property type="entry name" value="Histidine kinase-like ATPase, C-terminal domain"/>
    <property type="match status" value="1"/>
</dbReference>
<keyword evidence="9" id="KW-1185">Reference proteome</keyword>
<dbReference type="EMBL" id="BAAACX010000015">
    <property type="protein sequence ID" value="GAA0400219.1"/>
    <property type="molecule type" value="Genomic_DNA"/>
</dbReference>
<keyword evidence="3 8" id="KW-0418">Kinase</keyword>
<sequence>MNKLHGWNTLRNQIFIGFMLVMIIVLTAIGVFTYNQVSVLLRASAERHIKQTAVQTTGKLDALFQQIDSLMMQVSTNSLVQKKLAQEMDGQMLSFSERQSLQEEVRSYEAYATGIRSLELYTSDYRRLLPLDDVQLNDRVPKDWVELADKQKGRLVWIGLDPLDPNTVIAIRSVRLIDRSYMHAGYLMLRIDRNYFELTGTAAGESGGDSREMMLLFDGGGHEIIADSPLRLNKDILLDMDHDSVTIDGETFIEVRHQSELSGWTLVILTPARYTTEGISVLRTAIFVSIAVGGLLFLICSFILSTMITRPILNLIRTMRGARFGTLQRNPDKSSTMELMELNHTYNQMVDSMNEMIQVVYQKEIIQSRTELKALQAQINPHFLFNTLEAFFWALDEKGEDELADNVLAMSGLFRYVINRSDDVEWVTIGDEVDHAELYFKIMEMRLIDRLEWKIDIEEAFRHIPIPKLMIQPLVENAIMHGVEKSNEPGTVVLSIQASDREGYTKVTVSDSGPGMDEDKLSELYNTLQTDEMQHSGKQGIGLINVERRLRLYYDSKASGLTIESQLGQGTSIMFEIPNEFQGGLNT</sequence>
<dbReference type="PROSITE" id="PS50109">
    <property type="entry name" value="HIS_KIN"/>
    <property type="match status" value="1"/>
</dbReference>
<comment type="caution">
    <text evidence="8">The sequence shown here is derived from an EMBL/GenBank/DDBJ whole genome shotgun (WGS) entry which is preliminary data.</text>
</comment>
<dbReference type="InterPro" id="IPR005467">
    <property type="entry name" value="His_kinase_dom"/>
</dbReference>
<dbReference type="InterPro" id="IPR050640">
    <property type="entry name" value="Bact_2-comp_sensor_kinase"/>
</dbReference>
<dbReference type="InterPro" id="IPR003594">
    <property type="entry name" value="HATPase_dom"/>
</dbReference>
<feature type="domain" description="Histidine kinase" evidence="7">
    <location>
        <begin position="471"/>
        <end position="581"/>
    </location>
</feature>
<evidence type="ECO:0000256" key="2">
    <source>
        <dbReference type="ARBA" id="ARBA00022741"/>
    </source>
</evidence>
<evidence type="ECO:0000313" key="8">
    <source>
        <dbReference type="EMBL" id="GAA0400219.1"/>
    </source>
</evidence>
<reference evidence="8 9" key="1">
    <citation type="journal article" date="2019" name="Int. J. Syst. Evol. Microbiol.">
        <title>The Global Catalogue of Microorganisms (GCM) 10K type strain sequencing project: providing services to taxonomists for standard genome sequencing and annotation.</title>
        <authorList>
            <consortium name="The Broad Institute Genomics Platform"/>
            <consortium name="The Broad Institute Genome Sequencing Center for Infectious Disease"/>
            <person name="Wu L."/>
            <person name="Ma J."/>
        </authorList>
    </citation>
    <scope>NUCLEOTIDE SEQUENCE [LARGE SCALE GENOMIC DNA]</scope>
    <source>
        <strain evidence="8 9">JCM 12774</strain>
    </source>
</reference>
<protein>
    <submittedName>
        <fullName evidence="8">Two-component system sensor histidine kinase YesM</fullName>
    </submittedName>
</protein>
<evidence type="ECO:0000256" key="1">
    <source>
        <dbReference type="ARBA" id="ARBA00022679"/>
    </source>
</evidence>
<evidence type="ECO:0000313" key="9">
    <source>
        <dbReference type="Proteomes" id="UP001500340"/>
    </source>
</evidence>
<dbReference type="SMART" id="SM00387">
    <property type="entry name" value="HATPase_c"/>
    <property type="match status" value="1"/>
</dbReference>
<evidence type="ECO:0000256" key="5">
    <source>
        <dbReference type="ARBA" id="ARBA00023012"/>
    </source>
</evidence>
<keyword evidence="6" id="KW-1133">Transmembrane helix</keyword>
<evidence type="ECO:0000256" key="3">
    <source>
        <dbReference type="ARBA" id="ARBA00022777"/>
    </source>
</evidence>
<dbReference type="PANTHER" id="PTHR34220:SF7">
    <property type="entry name" value="SENSOR HISTIDINE KINASE YPDA"/>
    <property type="match status" value="1"/>
</dbReference>
<dbReference type="InterPro" id="IPR010559">
    <property type="entry name" value="Sig_transdc_His_kin_internal"/>
</dbReference>
<feature type="transmembrane region" description="Helical" evidence="6">
    <location>
        <begin position="286"/>
        <end position="313"/>
    </location>
</feature>
<keyword evidence="2" id="KW-0547">Nucleotide-binding</keyword>
<dbReference type="RefSeq" id="WP_343863023.1">
    <property type="nucleotide sequence ID" value="NZ_BAAACX010000015.1"/>
</dbReference>
<keyword evidence="5" id="KW-0902">Two-component regulatory system</keyword>
<dbReference type="Gene3D" id="6.10.340.10">
    <property type="match status" value="1"/>
</dbReference>
<proteinExistence type="predicted"/>
<keyword evidence="6" id="KW-0812">Transmembrane</keyword>
<evidence type="ECO:0000256" key="6">
    <source>
        <dbReference type="SAM" id="Phobius"/>
    </source>
</evidence>
<organism evidence="8 9">
    <name type="scientific">Paenibacillus motobuensis</name>
    <dbReference type="NCBI Taxonomy" id="295324"/>
    <lineage>
        <taxon>Bacteria</taxon>
        <taxon>Bacillati</taxon>
        <taxon>Bacillota</taxon>
        <taxon>Bacilli</taxon>
        <taxon>Bacillales</taxon>
        <taxon>Paenibacillaceae</taxon>
        <taxon>Paenibacillus</taxon>
    </lineage>
</organism>
<keyword evidence="4" id="KW-0067">ATP-binding</keyword>
<dbReference type="Proteomes" id="UP001500340">
    <property type="component" value="Unassembled WGS sequence"/>
</dbReference>
<dbReference type="Pfam" id="PF02518">
    <property type="entry name" value="HATPase_c"/>
    <property type="match status" value="1"/>
</dbReference>
<feature type="transmembrane region" description="Helical" evidence="6">
    <location>
        <begin position="12"/>
        <end position="34"/>
    </location>
</feature>
<dbReference type="SUPFAM" id="SSF55874">
    <property type="entry name" value="ATPase domain of HSP90 chaperone/DNA topoisomerase II/histidine kinase"/>
    <property type="match status" value="1"/>
</dbReference>
<gene>
    <name evidence="8" type="primary">yesM_3</name>
    <name evidence="8" type="ORF">GCM10008933_33470</name>
</gene>
<dbReference type="Pfam" id="PF06580">
    <property type="entry name" value="His_kinase"/>
    <property type="match status" value="1"/>
</dbReference>
<keyword evidence="1" id="KW-0808">Transferase</keyword>
<accession>A0ABN0YMF2</accession>
<keyword evidence="6" id="KW-0472">Membrane</keyword>
<dbReference type="InterPro" id="IPR036890">
    <property type="entry name" value="HATPase_C_sf"/>
</dbReference>
<dbReference type="PANTHER" id="PTHR34220">
    <property type="entry name" value="SENSOR HISTIDINE KINASE YPDA"/>
    <property type="match status" value="1"/>
</dbReference>
<evidence type="ECO:0000259" key="7">
    <source>
        <dbReference type="PROSITE" id="PS50109"/>
    </source>
</evidence>
<dbReference type="GO" id="GO:0016301">
    <property type="term" value="F:kinase activity"/>
    <property type="evidence" value="ECO:0007669"/>
    <property type="project" value="UniProtKB-KW"/>
</dbReference>
<name>A0ABN0YMF2_9BACL</name>